<dbReference type="GO" id="GO:0005737">
    <property type="term" value="C:cytoplasm"/>
    <property type="evidence" value="ECO:0007669"/>
    <property type="project" value="UniProtKB-SubCell"/>
</dbReference>
<evidence type="ECO:0000256" key="2">
    <source>
        <dbReference type="ARBA" id="ARBA00005528"/>
    </source>
</evidence>
<dbReference type="SUPFAM" id="SSF88697">
    <property type="entry name" value="PUA domain-like"/>
    <property type="match status" value="1"/>
</dbReference>
<comment type="similarity">
    <text evidence="2 10">Belongs to the RNA methyltransferase RsmE family.</text>
</comment>
<comment type="subcellular location">
    <subcellularLocation>
        <location evidence="1 10">Cytoplasm</location>
    </subcellularLocation>
</comment>
<keyword evidence="7 10" id="KW-0949">S-adenosyl-L-methionine</keyword>
<feature type="domain" description="Ribosomal RNA small subunit methyltransferase E PUA-like" evidence="12">
    <location>
        <begin position="18"/>
        <end position="64"/>
    </location>
</feature>
<dbReference type="Pfam" id="PF04452">
    <property type="entry name" value="Methyltrans_RNA"/>
    <property type="match status" value="1"/>
</dbReference>
<evidence type="ECO:0000259" key="12">
    <source>
        <dbReference type="Pfam" id="PF20260"/>
    </source>
</evidence>
<dbReference type="PANTHER" id="PTHR30027:SF3">
    <property type="entry name" value="16S RRNA (URACIL(1498)-N(3))-METHYLTRANSFERASE"/>
    <property type="match status" value="1"/>
</dbReference>
<dbReference type="GO" id="GO:0070042">
    <property type="term" value="F:rRNA (uridine-N3-)-methyltransferase activity"/>
    <property type="evidence" value="ECO:0007669"/>
    <property type="project" value="TreeGrafter"/>
</dbReference>
<dbReference type="InterPro" id="IPR015947">
    <property type="entry name" value="PUA-like_sf"/>
</dbReference>
<evidence type="ECO:0000256" key="5">
    <source>
        <dbReference type="ARBA" id="ARBA00022603"/>
    </source>
</evidence>
<evidence type="ECO:0000256" key="8">
    <source>
        <dbReference type="ARBA" id="ARBA00025699"/>
    </source>
</evidence>
<dbReference type="InterPro" id="IPR046886">
    <property type="entry name" value="RsmE_MTase_dom"/>
</dbReference>
<dbReference type="SUPFAM" id="SSF75217">
    <property type="entry name" value="alpha/beta knot"/>
    <property type="match status" value="1"/>
</dbReference>
<reference evidence="14" key="1">
    <citation type="submission" date="2017-09" db="EMBL/GenBank/DDBJ databases">
        <title>Depth-based differentiation of microbial function through sediment-hosted aquifers and enrichment of novel symbionts in the deep terrestrial subsurface.</title>
        <authorList>
            <person name="Probst A.J."/>
            <person name="Ladd B."/>
            <person name="Jarett J.K."/>
            <person name="Geller-Mcgrath D.E."/>
            <person name="Sieber C.M.K."/>
            <person name="Emerson J.B."/>
            <person name="Anantharaman K."/>
            <person name="Thomas B.C."/>
            <person name="Malmstrom R."/>
            <person name="Stieglmeier M."/>
            <person name="Klingl A."/>
            <person name="Woyke T."/>
            <person name="Ryan C.M."/>
            <person name="Banfield J.F."/>
        </authorList>
    </citation>
    <scope>NUCLEOTIDE SEQUENCE [LARGE SCALE GENOMIC DNA]</scope>
</reference>
<dbReference type="EC" id="2.1.1.193" evidence="10"/>
<evidence type="ECO:0000256" key="1">
    <source>
        <dbReference type="ARBA" id="ARBA00004496"/>
    </source>
</evidence>
<organism evidence="13 14">
    <name type="scientific">Candidatus Desantisbacteria bacterium CG_4_10_14_0_8_um_filter_48_22</name>
    <dbReference type="NCBI Taxonomy" id="1974543"/>
    <lineage>
        <taxon>Bacteria</taxon>
        <taxon>Candidatus Desantisiibacteriota</taxon>
    </lineage>
</organism>
<dbReference type="CDD" id="cd18084">
    <property type="entry name" value="RsmE-like"/>
    <property type="match status" value="1"/>
</dbReference>
<dbReference type="InterPro" id="IPR046887">
    <property type="entry name" value="RsmE_PUA-like"/>
</dbReference>
<dbReference type="InterPro" id="IPR006700">
    <property type="entry name" value="RsmE"/>
</dbReference>
<gene>
    <name evidence="13" type="ORF">COY52_00375</name>
</gene>
<accession>A0A2M7SFJ1</accession>
<evidence type="ECO:0000256" key="4">
    <source>
        <dbReference type="ARBA" id="ARBA00022552"/>
    </source>
</evidence>
<dbReference type="Gene3D" id="3.40.1280.10">
    <property type="match status" value="1"/>
</dbReference>
<evidence type="ECO:0000313" key="13">
    <source>
        <dbReference type="EMBL" id="PIZ18254.1"/>
    </source>
</evidence>
<evidence type="ECO:0000313" key="14">
    <source>
        <dbReference type="Proteomes" id="UP000229307"/>
    </source>
</evidence>
<comment type="function">
    <text evidence="8 10">Specifically methylates the N3 position of the uracil ring of uridine 1498 (m3U1498) in 16S rRNA. Acts on the fully assembled 30S ribosomal subunit.</text>
</comment>
<evidence type="ECO:0000256" key="7">
    <source>
        <dbReference type="ARBA" id="ARBA00022691"/>
    </source>
</evidence>
<keyword evidence="4 10" id="KW-0698">rRNA processing</keyword>
<comment type="catalytic activity">
    <reaction evidence="9 10">
        <text>uridine(1498) in 16S rRNA + S-adenosyl-L-methionine = N(3)-methyluridine(1498) in 16S rRNA + S-adenosyl-L-homocysteine + H(+)</text>
        <dbReference type="Rhea" id="RHEA:42920"/>
        <dbReference type="Rhea" id="RHEA-COMP:10283"/>
        <dbReference type="Rhea" id="RHEA-COMP:10284"/>
        <dbReference type="ChEBI" id="CHEBI:15378"/>
        <dbReference type="ChEBI" id="CHEBI:57856"/>
        <dbReference type="ChEBI" id="CHEBI:59789"/>
        <dbReference type="ChEBI" id="CHEBI:65315"/>
        <dbReference type="ChEBI" id="CHEBI:74502"/>
        <dbReference type="EC" id="2.1.1.193"/>
    </reaction>
</comment>
<name>A0A2M7SFJ1_9BACT</name>
<dbReference type="PIRSF" id="PIRSF015601">
    <property type="entry name" value="MTase_slr0722"/>
    <property type="match status" value="1"/>
</dbReference>
<evidence type="ECO:0000256" key="9">
    <source>
        <dbReference type="ARBA" id="ARBA00047944"/>
    </source>
</evidence>
<dbReference type="EMBL" id="PFMR01000014">
    <property type="protein sequence ID" value="PIZ18254.1"/>
    <property type="molecule type" value="Genomic_DNA"/>
</dbReference>
<keyword evidence="5 10" id="KW-0489">Methyltransferase</keyword>
<dbReference type="InterPro" id="IPR029028">
    <property type="entry name" value="Alpha/beta_knot_MTases"/>
</dbReference>
<comment type="caution">
    <text evidence="13">The sequence shown here is derived from an EMBL/GenBank/DDBJ whole genome shotgun (WGS) entry which is preliminary data.</text>
</comment>
<dbReference type="PANTHER" id="PTHR30027">
    <property type="entry name" value="RIBOSOMAL RNA SMALL SUBUNIT METHYLTRANSFERASE E"/>
    <property type="match status" value="1"/>
</dbReference>
<dbReference type="Proteomes" id="UP000229307">
    <property type="component" value="Unassembled WGS sequence"/>
</dbReference>
<keyword evidence="6 10" id="KW-0808">Transferase</keyword>
<evidence type="ECO:0000256" key="10">
    <source>
        <dbReference type="PIRNR" id="PIRNR015601"/>
    </source>
</evidence>
<protein>
    <recommendedName>
        <fullName evidence="10">Ribosomal RNA small subunit methyltransferase E</fullName>
        <ecNumber evidence="10">2.1.1.193</ecNumber>
    </recommendedName>
</protein>
<feature type="domain" description="Ribosomal RNA small subunit methyltransferase E methyltransferase" evidence="11">
    <location>
        <begin position="73"/>
        <end position="239"/>
    </location>
</feature>
<dbReference type="GO" id="GO:0070475">
    <property type="term" value="P:rRNA base methylation"/>
    <property type="evidence" value="ECO:0007669"/>
    <property type="project" value="TreeGrafter"/>
</dbReference>
<evidence type="ECO:0000259" key="11">
    <source>
        <dbReference type="Pfam" id="PF04452"/>
    </source>
</evidence>
<dbReference type="InterPro" id="IPR029026">
    <property type="entry name" value="tRNA_m1G_MTases_N"/>
</dbReference>
<keyword evidence="3 10" id="KW-0963">Cytoplasm</keyword>
<evidence type="ECO:0000256" key="3">
    <source>
        <dbReference type="ARBA" id="ARBA00022490"/>
    </source>
</evidence>
<evidence type="ECO:0000256" key="6">
    <source>
        <dbReference type="ARBA" id="ARBA00022679"/>
    </source>
</evidence>
<dbReference type="NCBIfam" id="TIGR00046">
    <property type="entry name" value="RsmE family RNA methyltransferase"/>
    <property type="match status" value="1"/>
</dbReference>
<dbReference type="Pfam" id="PF20260">
    <property type="entry name" value="PUA_4"/>
    <property type="match status" value="1"/>
</dbReference>
<proteinExistence type="inferred from homology"/>
<dbReference type="AlphaFoldDB" id="A0A2M7SFJ1"/>
<sequence>MPRFFVEPKTIKGDKFSIRGREARHISTVLRLERGDTISIFDGTGKEYFAIIENAGDSGVDVRVIHEKFRERESYVEVTLFQGLPKSTKMDLIVEKCTEIGIHRIVPIVTSRVVPDIETGKMEERRSRWERIAKEASKQSGRTRVTEIGKIIPFKEAFKAELDLKIVPWEDERGTGLKDVLKKCRIEAYPYRIGIFIGPEGGFTRDEIGHARYNDAIPVSLGPNVLRTETAGLVTAAIVLYEFEPRVKNTITSDN</sequence>